<feature type="transmembrane region" description="Helical" evidence="8">
    <location>
        <begin position="394"/>
        <end position="412"/>
    </location>
</feature>
<feature type="transmembrane region" description="Helical" evidence="8">
    <location>
        <begin position="418"/>
        <end position="443"/>
    </location>
</feature>
<comment type="subcellular location">
    <subcellularLocation>
        <location evidence="1">Membrane</location>
        <topology evidence="1">Multi-pass membrane protein</topology>
    </subcellularLocation>
</comment>
<feature type="domain" description="ABC transporter" evidence="9">
    <location>
        <begin position="1"/>
        <end position="213"/>
    </location>
</feature>
<keyword evidence="11" id="KW-1185">Reference proteome</keyword>
<protein>
    <recommendedName>
        <fullName evidence="9">ABC transporter domain-containing protein</fullName>
    </recommendedName>
</protein>
<evidence type="ECO:0000256" key="8">
    <source>
        <dbReference type="SAM" id="Phobius"/>
    </source>
</evidence>
<dbReference type="OrthoDB" id="66620at2759"/>
<accession>A0A835Y6V1</accession>
<dbReference type="GO" id="GO:0005524">
    <property type="term" value="F:ATP binding"/>
    <property type="evidence" value="ECO:0007669"/>
    <property type="project" value="UniProtKB-KW"/>
</dbReference>
<evidence type="ECO:0000256" key="6">
    <source>
        <dbReference type="ARBA" id="ARBA00022989"/>
    </source>
</evidence>
<dbReference type="SUPFAM" id="SSF52540">
    <property type="entry name" value="P-loop containing nucleoside triphosphate hydrolases"/>
    <property type="match status" value="1"/>
</dbReference>
<evidence type="ECO:0000259" key="9">
    <source>
        <dbReference type="PROSITE" id="PS50893"/>
    </source>
</evidence>
<keyword evidence="4" id="KW-0547">Nucleotide-binding</keyword>
<dbReference type="Gene3D" id="3.40.50.300">
    <property type="entry name" value="P-loop containing nucleotide triphosphate hydrolases"/>
    <property type="match status" value="1"/>
</dbReference>
<feature type="transmembrane region" description="Helical" evidence="8">
    <location>
        <begin position="523"/>
        <end position="542"/>
    </location>
</feature>
<evidence type="ECO:0000313" key="11">
    <source>
        <dbReference type="Proteomes" id="UP000612055"/>
    </source>
</evidence>
<dbReference type="AlphaFoldDB" id="A0A835Y6V1"/>
<dbReference type="InterPro" id="IPR013525">
    <property type="entry name" value="ABC2_TM"/>
</dbReference>
<evidence type="ECO:0000256" key="7">
    <source>
        <dbReference type="ARBA" id="ARBA00023136"/>
    </source>
</evidence>
<comment type="caution">
    <text evidence="10">The sequence shown here is derived from an EMBL/GenBank/DDBJ whole genome shotgun (WGS) entry which is preliminary data.</text>
</comment>
<evidence type="ECO:0000256" key="5">
    <source>
        <dbReference type="ARBA" id="ARBA00022840"/>
    </source>
</evidence>
<dbReference type="PANTHER" id="PTHR48041:SF91">
    <property type="entry name" value="ABC TRANSPORTER G FAMILY MEMBER 28"/>
    <property type="match status" value="1"/>
</dbReference>
<keyword evidence="3 8" id="KW-0812">Transmembrane</keyword>
<feature type="transmembrane region" description="Helical" evidence="8">
    <location>
        <begin position="317"/>
        <end position="335"/>
    </location>
</feature>
<keyword evidence="7 8" id="KW-0472">Membrane</keyword>
<dbReference type="GO" id="GO:0016887">
    <property type="term" value="F:ATP hydrolysis activity"/>
    <property type="evidence" value="ECO:0007669"/>
    <property type="project" value="InterPro"/>
</dbReference>
<dbReference type="EMBL" id="JAEHOE010000037">
    <property type="protein sequence ID" value="KAG2493535.1"/>
    <property type="molecule type" value="Genomic_DNA"/>
</dbReference>
<dbReference type="PROSITE" id="PS50893">
    <property type="entry name" value="ABC_TRANSPORTER_2"/>
    <property type="match status" value="1"/>
</dbReference>
<name>A0A835Y6V1_9CHLO</name>
<dbReference type="PANTHER" id="PTHR48041">
    <property type="entry name" value="ABC TRANSPORTER G FAMILY MEMBER 28"/>
    <property type="match status" value="1"/>
</dbReference>
<reference evidence="10" key="1">
    <citation type="journal article" date="2020" name="bioRxiv">
        <title>Comparative genomics of Chlamydomonas.</title>
        <authorList>
            <person name="Craig R.J."/>
            <person name="Hasan A.R."/>
            <person name="Ness R.W."/>
            <person name="Keightley P.D."/>
        </authorList>
    </citation>
    <scope>NUCLEOTIDE SEQUENCE</scope>
    <source>
        <strain evidence="10">CCAP 11/70</strain>
    </source>
</reference>
<dbReference type="Pfam" id="PF01061">
    <property type="entry name" value="ABC2_membrane"/>
    <property type="match status" value="1"/>
</dbReference>
<dbReference type="SMART" id="SM00382">
    <property type="entry name" value="AAA"/>
    <property type="match status" value="1"/>
</dbReference>
<evidence type="ECO:0000256" key="1">
    <source>
        <dbReference type="ARBA" id="ARBA00004141"/>
    </source>
</evidence>
<evidence type="ECO:0000256" key="4">
    <source>
        <dbReference type="ARBA" id="ARBA00022741"/>
    </source>
</evidence>
<evidence type="ECO:0000313" key="10">
    <source>
        <dbReference type="EMBL" id="KAG2493535.1"/>
    </source>
</evidence>
<dbReference type="Pfam" id="PF00005">
    <property type="entry name" value="ABC_tran"/>
    <property type="match status" value="1"/>
</dbReference>
<dbReference type="GO" id="GO:0016020">
    <property type="term" value="C:membrane"/>
    <property type="evidence" value="ECO:0007669"/>
    <property type="project" value="UniProtKB-SubCell"/>
</dbReference>
<dbReference type="Proteomes" id="UP000612055">
    <property type="component" value="Unassembled WGS sequence"/>
</dbReference>
<dbReference type="InterPro" id="IPR003593">
    <property type="entry name" value="AAA+_ATPase"/>
</dbReference>
<evidence type="ECO:0000256" key="3">
    <source>
        <dbReference type="ARBA" id="ARBA00022692"/>
    </source>
</evidence>
<dbReference type="InterPro" id="IPR003439">
    <property type="entry name" value="ABC_transporter-like_ATP-bd"/>
</dbReference>
<proteinExistence type="predicted"/>
<feature type="transmembrane region" description="Helical" evidence="8">
    <location>
        <begin position="455"/>
        <end position="477"/>
    </location>
</feature>
<keyword evidence="5" id="KW-0067">ATP-binding</keyword>
<dbReference type="GO" id="GO:0140359">
    <property type="term" value="F:ABC-type transporter activity"/>
    <property type="evidence" value="ECO:0007669"/>
    <property type="project" value="InterPro"/>
</dbReference>
<keyword evidence="6 8" id="KW-1133">Transmembrane helix</keyword>
<organism evidence="10 11">
    <name type="scientific">Edaphochlamys debaryana</name>
    <dbReference type="NCBI Taxonomy" id="47281"/>
    <lineage>
        <taxon>Eukaryota</taxon>
        <taxon>Viridiplantae</taxon>
        <taxon>Chlorophyta</taxon>
        <taxon>core chlorophytes</taxon>
        <taxon>Chlorophyceae</taxon>
        <taxon>CS clade</taxon>
        <taxon>Chlamydomonadales</taxon>
        <taxon>Chlamydomonadales incertae sedis</taxon>
        <taxon>Edaphochlamys</taxon>
    </lineage>
</organism>
<feature type="transmembrane region" description="Helical" evidence="8">
    <location>
        <begin position="347"/>
        <end position="366"/>
    </location>
</feature>
<keyword evidence="2" id="KW-0813">Transport</keyword>
<evidence type="ECO:0000256" key="2">
    <source>
        <dbReference type="ARBA" id="ARBA00022448"/>
    </source>
</evidence>
<sequence length="552" mass="61361">MAALMGPSGSGKTTLLDVLAGRKNAGVTEGTIAFSGQKPTPQFLRRYTGYVEQFDTLIPTLTVSEMLLYTAELKRPHTEPLAQKKEAVEDALRCLRLERCRDIQIGGALDKGISGGQAKRTNIGIALVTNPRVLFLDEPTSGLDSFTANEVMTTVKELAAEGVTICATIHSPTSYCFSLFDSLIMLVGGRVAYFGPRGHSAIEFAQSACPHVKGYLPGYNDAEYLVDLVTEADIAGQGEALTDHYASSSLAQGNAARIDAYLAESADALPEHIQRELAVRSATVTPWWWGLKTLIKYRTSKNFQDSAFLGARIGEKIVIGLLMMTLYLGIGDLLAEDNVTNIAAVMYMWTTLPAFGAQAYVPQLVLERGLFTRERSDGLYQVVTYLLSRLFDELVISGITSLGVSAFVFYGIQLQGQWVVFWLLFYLTLSNGIILAYFVAAICPNLDVANAVLPTYIVSCLFFGGFLFRFSTIPAWWEWYSYIDFLRYAWSALMVNQFEGERNIDMMGTTVLDYYSLTHANKWAYMGYLCIFFLVFFLLALVTMQFKQYTRR</sequence>
<dbReference type="InterPro" id="IPR050352">
    <property type="entry name" value="ABCG_transporters"/>
</dbReference>
<dbReference type="InterPro" id="IPR027417">
    <property type="entry name" value="P-loop_NTPase"/>
</dbReference>
<gene>
    <name evidence="10" type="ORF">HYH03_008349</name>
</gene>